<dbReference type="KEGG" id="fya:KMW28_20765"/>
<dbReference type="RefSeq" id="WP_169662441.1">
    <property type="nucleotide sequence ID" value="NZ_CP076133.1"/>
</dbReference>
<dbReference type="AlphaFoldDB" id="A0AAX1NBA9"/>
<name>A0AAX1NBA9_9BACT</name>
<accession>A0AAX1NBA9</accession>
<sequence>MKLTNIFLSLLFFPFILYSQNLSKIDAGEVVYIQDNKVYIQAESSLDFDTYEKVTKTIKAQGEIVSSNGYSTSYKIPQHIVGDYFKHLTAIILFDENSKELAKAHFLHIEFYDGSPSTDFYSVYQIEKVSPNQGYYFYISSLLKDHFDVANQKTLEEGNYEKVVLEHYQSNNISLLYDYYSVEAIEINDEVFLLSKLQNQYFIFNYNIETESLKELYRSEENVCFIRFYPFFMDNKLRLLMKELECETDAMWDNVLDMGLFKKNN</sequence>
<evidence type="ECO:0008006" key="3">
    <source>
        <dbReference type="Google" id="ProtNLM"/>
    </source>
</evidence>
<protein>
    <recommendedName>
        <fullName evidence="3">Plasminogen-binding protein PgbA N-terminal domain-containing protein</fullName>
    </recommendedName>
</protein>
<keyword evidence="2" id="KW-1185">Reference proteome</keyword>
<evidence type="ECO:0000313" key="2">
    <source>
        <dbReference type="Proteomes" id="UP000678679"/>
    </source>
</evidence>
<proteinExistence type="predicted"/>
<gene>
    <name evidence="1" type="ORF">KMW28_20765</name>
</gene>
<reference evidence="1 2" key="1">
    <citation type="submission" date="2021-05" db="EMBL/GenBank/DDBJ databases">
        <title>Comparative genomic studies on the polysaccharide-degrading batcterial strains of the Flammeovirga genus.</title>
        <authorList>
            <person name="Zewei F."/>
            <person name="Zheng Z."/>
            <person name="Yu L."/>
            <person name="Ruyue G."/>
            <person name="Yanhong M."/>
            <person name="Yuanyuan C."/>
            <person name="Jingyan G."/>
            <person name="Wenjun H."/>
        </authorList>
    </citation>
    <scope>NUCLEOTIDE SEQUENCE [LARGE SCALE GENOMIC DNA]</scope>
    <source>
        <strain evidence="1 2">NBRC:100898</strain>
    </source>
</reference>
<organism evidence="1 2">
    <name type="scientific">Flammeovirga yaeyamensis</name>
    <dbReference type="NCBI Taxonomy" id="367791"/>
    <lineage>
        <taxon>Bacteria</taxon>
        <taxon>Pseudomonadati</taxon>
        <taxon>Bacteroidota</taxon>
        <taxon>Cytophagia</taxon>
        <taxon>Cytophagales</taxon>
        <taxon>Flammeovirgaceae</taxon>
        <taxon>Flammeovirga</taxon>
    </lineage>
</organism>
<dbReference type="Proteomes" id="UP000678679">
    <property type="component" value="Chromosome 2"/>
</dbReference>
<evidence type="ECO:0000313" key="1">
    <source>
        <dbReference type="EMBL" id="QWG04859.1"/>
    </source>
</evidence>
<dbReference type="EMBL" id="CP076133">
    <property type="protein sequence ID" value="QWG04859.1"/>
    <property type="molecule type" value="Genomic_DNA"/>
</dbReference>